<dbReference type="Gene3D" id="3.40.50.150">
    <property type="entry name" value="Vaccinia Virus protein VP39"/>
    <property type="match status" value="1"/>
</dbReference>
<dbReference type="GO" id="GO:0032259">
    <property type="term" value="P:methylation"/>
    <property type="evidence" value="ECO:0007669"/>
    <property type="project" value="UniProtKB-KW"/>
</dbReference>
<accession>A0ABD5ZZH5</accession>
<reference evidence="4 5" key="1">
    <citation type="journal article" date="2019" name="Int. J. Syst. Evol. Microbiol.">
        <title>The Global Catalogue of Microorganisms (GCM) 10K type strain sequencing project: providing services to taxonomists for standard genome sequencing and annotation.</title>
        <authorList>
            <consortium name="The Broad Institute Genomics Platform"/>
            <consortium name="The Broad Institute Genome Sequencing Center for Infectious Disease"/>
            <person name="Wu L."/>
            <person name="Ma J."/>
        </authorList>
    </citation>
    <scope>NUCLEOTIDE SEQUENCE [LARGE SCALE GENOMIC DNA]</scope>
    <source>
        <strain evidence="4 5">GX21</strain>
    </source>
</reference>
<evidence type="ECO:0000313" key="5">
    <source>
        <dbReference type="Proteomes" id="UP001596434"/>
    </source>
</evidence>
<dbReference type="PANTHER" id="PTHR43861:SF1">
    <property type="entry name" value="TRANS-ACONITATE 2-METHYLTRANSFERASE"/>
    <property type="match status" value="1"/>
</dbReference>
<dbReference type="CDD" id="cd02440">
    <property type="entry name" value="AdoMet_MTases"/>
    <property type="match status" value="1"/>
</dbReference>
<keyword evidence="2 4" id="KW-0808">Transferase</keyword>
<dbReference type="SUPFAM" id="SSF53335">
    <property type="entry name" value="S-adenosyl-L-methionine-dependent methyltransferases"/>
    <property type="match status" value="1"/>
</dbReference>
<dbReference type="EC" id="2.1.1.-" evidence="4"/>
<dbReference type="RefSeq" id="WP_379704318.1">
    <property type="nucleotide sequence ID" value="NZ_JBHTAT010000001.1"/>
</dbReference>
<keyword evidence="5" id="KW-1185">Reference proteome</keyword>
<dbReference type="InterPro" id="IPR029063">
    <property type="entry name" value="SAM-dependent_MTases_sf"/>
</dbReference>
<name>A0ABD5ZZH5_9EURY</name>
<dbReference type="GeneID" id="96954314"/>
<feature type="domain" description="Methyltransferase" evidence="3">
    <location>
        <begin position="46"/>
        <end position="133"/>
    </location>
</feature>
<dbReference type="AlphaFoldDB" id="A0ABD5ZZH5"/>
<dbReference type="GO" id="GO:0008168">
    <property type="term" value="F:methyltransferase activity"/>
    <property type="evidence" value="ECO:0007669"/>
    <property type="project" value="UniProtKB-KW"/>
</dbReference>
<evidence type="ECO:0000256" key="1">
    <source>
        <dbReference type="ARBA" id="ARBA00022603"/>
    </source>
</evidence>
<proteinExistence type="predicted"/>
<evidence type="ECO:0000259" key="3">
    <source>
        <dbReference type="Pfam" id="PF13649"/>
    </source>
</evidence>
<dbReference type="InterPro" id="IPR041698">
    <property type="entry name" value="Methyltransf_25"/>
</dbReference>
<protein>
    <submittedName>
        <fullName evidence="4">Class I SAM-dependent methyltransferase</fullName>
        <ecNumber evidence="4">2.1.1.-</ecNumber>
    </submittedName>
</protein>
<dbReference type="PANTHER" id="PTHR43861">
    <property type="entry name" value="TRANS-ACONITATE 2-METHYLTRANSFERASE-RELATED"/>
    <property type="match status" value="1"/>
</dbReference>
<evidence type="ECO:0000313" key="4">
    <source>
        <dbReference type="EMBL" id="MFC7255934.1"/>
    </source>
</evidence>
<sequence>MKKTLEEHADRFSELAPEYDDGASPEYRACVDLVVSYAAPEADDVVLDLGAGTGAIALALADDAARVVGRDISEGMLDEARRKAADCGVTNVDFGQGRFREPNVDGPVDVVVSNFALHHLSDAEKRAAVDVIADLEPSRFVLGDVMFFEDSDPESDVYDPEVDDPAHAGVLADALTDAGFVLTAVDRVSPAVGVIAAERR</sequence>
<dbReference type="Proteomes" id="UP001596434">
    <property type="component" value="Unassembled WGS sequence"/>
</dbReference>
<comment type="caution">
    <text evidence="4">The sequence shown here is derived from an EMBL/GenBank/DDBJ whole genome shotgun (WGS) entry which is preliminary data.</text>
</comment>
<gene>
    <name evidence="4" type="ORF">ACFQKE_11645</name>
</gene>
<dbReference type="Pfam" id="PF13649">
    <property type="entry name" value="Methyltransf_25"/>
    <property type="match status" value="1"/>
</dbReference>
<dbReference type="EMBL" id="JBHTAT010000001">
    <property type="protein sequence ID" value="MFC7255934.1"/>
    <property type="molecule type" value="Genomic_DNA"/>
</dbReference>
<evidence type="ECO:0000256" key="2">
    <source>
        <dbReference type="ARBA" id="ARBA00022679"/>
    </source>
</evidence>
<keyword evidence="1 4" id="KW-0489">Methyltransferase</keyword>
<organism evidence="4 5">
    <name type="scientific">Haloplanus litoreus</name>
    <dbReference type="NCBI Taxonomy" id="767515"/>
    <lineage>
        <taxon>Archaea</taxon>
        <taxon>Methanobacteriati</taxon>
        <taxon>Methanobacteriota</taxon>
        <taxon>Stenosarchaea group</taxon>
        <taxon>Halobacteria</taxon>
        <taxon>Halobacteriales</taxon>
        <taxon>Haloferacaceae</taxon>
        <taxon>Haloplanus</taxon>
    </lineage>
</organism>